<gene>
    <name evidence="2" type="ORF">WKW80_29585</name>
</gene>
<evidence type="ECO:0000313" key="3">
    <source>
        <dbReference type="Proteomes" id="UP001363010"/>
    </source>
</evidence>
<dbReference type="EMBL" id="JBBKZV010000029">
    <property type="protein sequence ID" value="MEJ8826133.1"/>
    <property type="molecule type" value="Genomic_DNA"/>
</dbReference>
<protein>
    <submittedName>
        <fullName evidence="2">Uncharacterized protein</fullName>
    </submittedName>
</protein>
<organism evidence="2 3">
    <name type="scientific">Variovorax humicola</name>
    <dbReference type="NCBI Taxonomy" id="1769758"/>
    <lineage>
        <taxon>Bacteria</taxon>
        <taxon>Pseudomonadati</taxon>
        <taxon>Pseudomonadota</taxon>
        <taxon>Betaproteobacteria</taxon>
        <taxon>Burkholderiales</taxon>
        <taxon>Comamonadaceae</taxon>
        <taxon>Variovorax</taxon>
    </lineage>
</organism>
<keyword evidence="3" id="KW-1185">Reference proteome</keyword>
<keyword evidence="1" id="KW-0812">Transmembrane</keyword>
<accession>A0ABU8W842</accession>
<keyword evidence="1" id="KW-0472">Membrane</keyword>
<reference evidence="2 3" key="1">
    <citation type="submission" date="2024-03" db="EMBL/GenBank/DDBJ databases">
        <title>Novel species of the genus Variovorax.</title>
        <authorList>
            <person name="Liu Q."/>
            <person name="Xin Y.-H."/>
        </authorList>
    </citation>
    <scope>NUCLEOTIDE SEQUENCE [LARGE SCALE GENOMIC DNA]</scope>
    <source>
        <strain evidence="2 3">KACC 18501</strain>
    </source>
</reference>
<name>A0ABU8W842_9BURK</name>
<sequence length="48" mass="5268">MSHTIFWILGRSRGSLLAGRNSGRLHSLHVAAAAALAMLSFLIEFWNS</sequence>
<keyword evidence="1" id="KW-1133">Transmembrane helix</keyword>
<feature type="transmembrane region" description="Helical" evidence="1">
    <location>
        <begin position="26"/>
        <end position="46"/>
    </location>
</feature>
<proteinExistence type="predicted"/>
<comment type="caution">
    <text evidence="2">The sequence shown here is derived from an EMBL/GenBank/DDBJ whole genome shotgun (WGS) entry which is preliminary data.</text>
</comment>
<evidence type="ECO:0000313" key="2">
    <source>
        <dbReference type="EMBL" id="MEJ8826133.1"/>
    </source>
</evidence>
<evidence type="ECO:0000256" key="1">
    <source>
        <dbReference type="SAM" id="Phobius"/>
    </source>
</evidence>
<dbReference type="Proteomes" id="UP001363010">
    <property type="component" value="Unassembled WGS sequence"/>
</dbReference>
<dbReference type="RefSeq" id="WP_340367171.1">
    <property type="nucleotide sequence ID" value="NZ_JBBKZV010000029.1"/>
</dbReference>